<evidence type="ECO:0000313" key="1">
    <source>
        <dbReference type="EMBL" id="TGO91901.1"/>
    </source>
</evidence>
<reference evidence="1 2" key="1">
    <citation type="submission" date="2017-12" db="EMBL/GenBank/DDBJ databases">
        <title>Comparative genomics of Botrytis spp.</title>
        <authorList>
            <person name="Valero-Jimenez C.A."/>
            <person name="Tapia P."/>
            <person name="Veloso J."/>
            <person name="Silva-Moreno E."/>
            <person name="Staats M."/>
            <person name="Valdes J.H."/>
            <person name="Van Kan J.A.L."/>
        </authorList>
    </citation>
    <scope>NUCLEOTIDE SEQUENCE [LARGE SCALE GENOMIC DNA]</scope>
    <source>
        <strain evidence="1 2">MUCL3349</strain>
    </source>
</reference>
<dbReference type="Proteomes" id="UP000297280">
    <property type="component" value="Unassembled WGS sequence"/>
</dbReference>
<protein>
    <submittedName>
        <fullName evidence="1">Uncharacterized protein</fullName>
    </submittedName>
</protein>
<dbReference type="EMBL" id="PQXO01000015">
    <property type="protein sequence ID" value="TGO91901.1"/>
    <property type="molecule type" value="Genomic_DNA"/>
</dbReference>
<organism evidence="1 2">
    <name type="scientific">Botrytis porri</name>
    <dbReference type="NCBI Taxonomy" id="87229"/>
    <lineage>
        <taxon>Eukaryota</taxon>
        <taxon>Fungi</taxon>
        <taxon>Dikarya</taxon>
        <taxon>Ascomycota</taxon>
        <taxon>Pezizomycotina</taxon>
        <taxon>Leotiomycetes</taxon>
        <taxon>Helotiales</taxon>
        <taxon>Sclerotiniaceae</taxon>
        <taxon>Botrytis</taxon>
    </lineage>
</organism>
<accession>A0A4Z1L4X9</accession>
<gene>
    <name evidence="1" type="ORF">BPOR_0015g00110</name>
</gene>
<evidence type="ECO:0000313" key="2">
    <source>
        <dbReference type="Proteomes" id="UP000297280"/>
    </source>
</evidence>
<proteinExistence type="predicted"/>
<sequence length="67" mass="7821">MDEERGPFKSDVLLPQPSPEPKLWELREDAFEPTFVQGMTAYLDNFDIKYIVKISIAMIKTLFHMSD</sequence>
<name>A0A4Z1L4X9_9HELO</name>
<dbReference type="OrthoDB" id="3468724at2759"/>
<dbReference type="AlphaFoldDB" id="A0A4Z1L4X9"/>
<comment type="caution">
    <text evidence="1">The sequence shown here is derived from an EMBL/GenBank/DDBJ whole genome shotgun (WGS) entry which is preliminary data.</text>
</comment>
<keyword evidence="2" id="KW-1185">Reference proteome</keyword>